<sequence>MVIERKNIEAAYEKWHSASKALNNQSSPIHHYTQQSKTQNPTQNKSRVRNDSSCSPRSSSTELDGKLVIESASSNGSQKSADNNAVRLSSATDLSQRPSLPVFNVSAQFEVRQLLSHLHEAWKKFQPLQIALSQVNKQLDILLQEPPK</sequence>
<dbReference type="STRING" id="6186.A0A183JJA2"/>
<gene>
    <name evidence="2" type="ORF">SCUD_LOCUS2776</name>
</gene>
<dbReference type="EMBL" id="UZAK01002829">
    <property type="protein sequence ID" value="VDO76895.1"/>
    <property type="molecule type" value="Genomic_DNA"/>
</dbReference>
<reference evidence="4" key="1">
    <citation type="submission" date="2016-06" db="UniProtKB">
        <authorList>
            <consortium name="WormBaseParasite"/>
        </authorList>
    </citation>
    <scope>IDENTIFICATION</scope>
</reference>
<reference evidence="2 3" key="2">
    <citation type="submission" date="2018-11" db="EMBL/GenBank/DDBJ databases">
        <authorList>
            <consortium name="Pathogen Informatics"/>
        </authorList>
    </citation>
    <scope>NUCLEOTIDE SEQUENCE [LARGE SCALE GENOMIC DNA]</scope>
    <source>
        <strain evidence="2">Dakar</strain>
        <strain evidence="3">Dakar, Senegal</strain>
    </source>
</reference>
<dbReference type="WBParaSite" id="SCUD_0000277701-mRNA-1">
    <property type="protein sequence ID" value="SCUD_0000277701-mRNA-1"/>
    <property type="gene ID" value="SCUD_0000277701"/>
</dbReference>
<name>A0A183JJA2_9TREM</name>
<feature type="compositionally biased region" description="Polar residues" evidence="1">
    <location>
        <begin position="20"/>
        <end position="45"/>
    </location>
</feature>
<evidence type="ECO:0000313" key="4">
    <source>
        <dbReference type="WBParaSite" id="SCUD_0000277701-mRNA-1"/>
    </source>
</evidence>
<keyword evidence="3" id="KW-1185">Reference proteome</keyword>
<evidence type="ECO:0000256" key="1">
    <source>
        <dbReference type="SAM" id="MobiDB-lite"/>
    </source>
</evidence>
<accession>A0A183JJA2</accession>
<dbReference type="Proteomes" id="UP000279833">
    <property type="component" value="Unassembled WGS sequence"/>
</dbReference>
<evidence type="ECO:0000313" key="2">
    <source>
        <dbReference type="EMBL" id="VDO76895.1"/>
    </source>
</evidence>
<evidence type="ECO:0000313" key="3">
    <source>
        <dbReference type="Proteomes" id="UP000279833"/>
    </source>
</evidence>
<proteinExistence type="predicted"/>
<dbReference type="Gene3D" id="1.10.287.80">
    <property type="entry name" value="ATP synthase, gamma subunit, helix hairpin domain"/>
    <property type="match status" value="1"/>
</dbReference>
<protein>
    <submittedName>
        <fullName evidence="2 4">Uncharacterized protein</fullName>
    </submittedName>
</protein>
<organism evidence="4">
    <name type="scientific">Schistosoma curassoni</name>
    <dbReference type="NCBI Taxonomy" id="6186"/>
    <lineage>
        <taxon>Eukaryota</taxon>
        <taxon>Metazoa</taxon>
        <taxon>Spiralia</taxon>
        <taxon>Lophotrochozoa</taxon>
        <taxon>Platyhelminthes</taxon>
        <taxon>Trematoda</taxon>
        <taxon>Digenea</taxon>
        <taxon>Strigeidida</taxon>
        <taxon>Schistosomatoidea</taxon>
        <taxon>Schistosomatidae</taxon>
        <taxon>Schistosoma</taxon>
    </lineage>
</organism>
<feature type="region of interest" description="Disordered" evidence="1">
    <location>
        <begin position="19"/>
        <end position="94"/>
    </location>
</feature>
<dbReference type="AlphaFoldDB" id="A0A183JJA2"/>
<feature type="compositionally biased region" description="Polar residues" evidence="1">
    <location>
        <begin position="71"/>
        <end position="94"/>
    </location>
</feature>